<keyword evidence="1" id="KW-0732">Signal</keyword>
<evidence type="ECO:0000313" key="4">
    <source>
        <dbReference type="Proteomes" id="UP001203136"/>
    </source>
</evidence>
<dbReference type="Gene3D" id="3.40.190.120">
    <property type="entry name" value="Osmoprotection protein (prox), domain 2"/>
    <property type="match status" value="1"/>
</dbReference>
<comment type="caution">
    <text evidence="3">The sequence shown here is derived from an EMBL/GenBank/DDBJ whole genome shotgun (WGS) entry which is preliminary data.</text>
</comment>
<dbReference type="InterPro" id="IPR007210">
    <property type="entry name" value="ABC_Gly_betaine_transp_sub-bd"/>
</dbReference>
<dbReference type="Gene3D" id="3.40.190.10">
    <property type="entry name" value="Periplasmic binding protein-like II"/>
    <property type="match status" value="1"/>
</dbReference>
<evidence type="ECO:0000256" key="1">
    <source>
        <dbReference type="SAM" id="SignalP"/>
    </source>
</evidence>
<protein>
    <recommendedName>
        <fullName evidence="2">ABC-type glycine betaine transport system substrate-binding domain-containing protein</fullName>
    </recommendedName>
</protein>
<dbReference type="CDD" id="cd13609">
    <property type="entry name" value="PBP2_Opu_like_1"/>
    <property type="match status" value="1"/>
</dbReference>
<feature type="signal peptide" evidence="1">
    <location>
        <begin position="1"/>
        <end position="23"/>
    </location>
</feature>
<dbReference type="SUPFAM" id="SSF53850">
    <property type="entry name" value="Periplasmic binding protein-like II"/>
    <property type="match status" value="1"/>
</dbReference>
<gene>
    <name evidence="3" type="ORF">K5I21_17595</name>
</gene>
<dbReference type="RefSeq" id="WP_003501283.1">
    <property type="nucleotide sequence ID" value="NZ_CABHNX010000205.1"/>
</dbReference>
<evidence type="ECO:0000313" key="3">
    <source>
        <dbReference type="EMBL" id="MCK0087654.1"/>
    </source>
</evidence>
<organism evidence="3 4">
    <name type="scientific">Clostridium symbiosum</name>
    <name type="common">Bacteroides symbiosus</name>
    <dbReference type="NCBI Taxonomy" id="1512"/>
    <lineage>
        <taxon>Bacteria</taxon>
        <taxon>Bacillati</taxon>
        <taxon>Bacillota</taxon>
        <taxon>Clostridia</taxon>
        <taxon>Lachnospirales</taxon>
        <taxon>Lachnospiraceae</taxon>
        <taxon>Otoolea</taxon>
    </lineage>
</organism>
<dbReference type="GO" id="GO:0022857">
    <property type="term" value="F:transmembrane transporter activity"/>
    <property type="evidence" value="ECO:0007669"/>
    <property type="project" value="InterPro"/>
</dbReference>
<reference evidence="3" key="1">
    <citation type="journal article" date="2022" name="Cell Host Microbe">
        <title>Colonization of the live biotherapeutic product VE303 and modulation of the microbiota and metabolites in healthy volunteers.</title>
        <authorList>
            <person name="Dsouza M."/>
            <person name="Menon R."/>
            <person name="Crossette E."/>
            <person name="Bhattarai S.K."/>
            <person name="Schneider J."/>
            <person name="Kim Y.G."/>
            <person name="Reddy S."/>
            <person name="Caballero S."/>
            <person name="Felix C."/>
            <person name="Cornacchione L."/>
            <person name="Hendrickson J."/>
            <person name="Watson A.R."/>
            <person name="Minot S.S."/>
            <person name="Greenfield N."/>
            <person name="Schopf L."/>
            <person name="Szabady R."/>
            <person name="Patarroyo J."/>
            <person name="Smith W."/>
            <person name="Harrison P."/>
            <person name="Kuijper E.J."/>
            <person name="Kelly C.P."/>
            <person name="Olle B."/>
            <person name="Bobilev D."/>
            <person name="Silber J.L."/>
            <person name="Bucci V."/>
            <person name="Roberts B."/>
            <person name="Faith J."/>
            <person name="Norman J.M."/>
        </authorList>
    </citation>
    <scope>NUCLEOTIDE SEQUENCE</scope>
    <source>
        <strain evidence="3">VE303-04</strain>
    </source>
</reference>
<dbReference type="Pfam" id="PF04069">
    <property type="entry name" value="OpuAC"/>
    <property type="match status" value="1"/>
</dbReference>
<dbReference type="AlphaFoldDB" id="A0AAW5F761"/>
<feature type="chain" id="PRO_5043375028" description="ABC-type glycine betaine transport system substrate-binding domain-containing protein" evidence="1">
    <location>
        <begin position="24"/>
        <end position="297"/>
    </location>
</feature>
<sequence length="297" mass="32703">MRTKSIWCLAAAAAVLSLSACKAEEKKAITIGASNFTEVNILGNIYRELIEADTDIEVKTSFGLNGASFCFAALEKGDIDMFVEYTGTALSNLLGQPMDSDPERVYETVSAQMRSEHNIHTSKPLGFNNTYVMSVKPETAEAYGLETLSDLIGKSEELRLGCTVEFVDRDDCLPLLESEYGVKFKEVSGLDASVRYTAIDSGKVDVVDAFSTDALLYKLGLTVLPDDIGFFPPYYACNFVRQETLDKYPELEQVLSKLDGRIDEKTMADMNSKVDVEGKSAEEVAHQFLEENGLLGR</sequence>
<accession>A0AAW5F761</accession>
<dbReference type="Proteomes" id="UP001203136">
    <property type="component" value="Unassembled WGS sequence"/>
</dbReference>
<name>A0AAW5F761_CLOSY</name>
<evidence type="ECO:0000259" key="2">
    <source>
        <dbReference type="Pfam" id="PF04069"/>
    </source>
</evidence>
<proteinExistence type="predicted"/>
<dbReference type="PROSITE" id="PS51257">
    <property type="entry name" value="PROKAR_LIPOPROTEIN"/>
    <property type="match status" value="1"/>
</dbReference>
<feature type="domain" description="ABC-type glycine betaine transport system substrate-binding" evidence="2">
    <location>
        <begin position="27"/>
        <end position="291"/>
    </location>
</feature>
<dbReference type="EMBL" id="JAINVB010000001">
    <property type="protein sequence ID" value="MCK0087654.1"/>
    <property type="molecule type" value="Genomic_DNA"/>
</dbReference>
<dbReference type="GO" id="GO:0043190">
    <property type="term" value="C:ATP-binding cassette (ABC) transporter complex"/>
    <property type="evidence" value="ECO:0007669"/>
    <property type="project" value="InterPro"/>
</dbReference>